<dbReference type="EMBL" id="CAJHJT010000034">
    <property type="protein sequence ID" value="CAD7004391.1"/>
    <property type="molecule type" value="Genomic_DNA"/>
</dbReference>
<organism evidence="1 2">
    <name type="scientific">Ceratitis capitata</name>
    <name type="common">Mediterranean fruit fly</name>
    <name type="synonym">Tephritis capitata</name>
    <dbReference type="NCBI Taxonomy" id="7213"/>
    <lineage>
        <taxon>Eukaryota</taxon>
        <taxon>Metazoa</taxon>
        <taxon>Ecdysozoa</taxon>
        <taxon>Arthropoda</taxon>
        <taxon>Hexapoda</taxon>
        <taxon>Insecta</taxon>
        <taxon>Pterygota</taxon>
        <taxon>Neoptera</taxon>
        <taxon>Endopterygota</taxon>
        <taxon>Diptera</taxon>
        <taxon>Brachycera</taxon>
        <taxon>Muscomorpha</taxon>
        <taxon>Tephritoidea</taxon>
        <taxon>Tephritidae</taxon>
        <taxon>Ceratitis</taxon>
        <taxon>Ceratitis</taxon>
    </lineage>
</organism>
<sequence>MSCLIDYVTDMRMAFECILNAWIVQSSALRAHIYSKKRPLMGAPLRIRNENSITYQPTTDATL</sequence>
<reference evidence="1" key="1">
    <citation type="submission" date="2020-11" db="EMBL/GenBank/DDBJ databases">
        <authorList>
            <person name="Whitehead M."/>
        </authorList>
    </citation>
    <scope>NUCLEOTIDE SEQUENCE</scope>
    <source>
        <strain evidence="1">EGII</strain>
    </source>
</reference>
<protein>
    <submittedName>
        <fullName evidence="1">(Mediterranean fruit fly) hypothetical protein</fullName>
    </submittedName>
</protein>
<evidence type="ECO:0000313" key="1">
    <source>
        <dbReference type="EMBL" id="CAD7004391.1"/>
    </source>
</evidence>
<proteinExistence type="predicted"/>
<comment type="caution">
    <text evidence="1">The sequence shown here is derived from an EMBL/GenBank/DDBJ whole genome shotgun (WGS) entry which is preliminary data.</text>
</comment>
<evidence type="ECO:0000313" key="2">
    <source>
        <dbReference type="Proteomes" id="UP000606786"/>
    </source>
</evidence>
<keyword evidence="2" id="KW-1185">Reference proteome</keyword>
<accession>A0A811V0K3</accession>
<name>A0A811V0K3_CERCA</name>
<dbReference type="Proteomes" id="UP000606786">
    <property type="component" value="Unassembled WGS sequence"/>
</dbReference>
<dbReference type="AlphaFoldDB" id="A0A811V0K3"/>
<gene>
    <name evidence="1" type="ORF">CCAP1982_LOCUS12801</name>
</gene>